<gene>
    <name evidence="1" type="ORF">QCA50_006442</name>
</gene>
<dbReference type="EMBL" id="JASBNA010000007">
    <property type="protein sequence ID" value="KAK7689803.1"/>
    <property type="molecule type" value="Genomic_DNA"/>
</dbReference>
<evidence type="ECO:0000313" key="1">
    <source>
        <dbReference type="EMBL" id="KAK7689803.1"/>
    </source>
</evidence>
<protein>
    <submittedName>
        <fullName evidence="1">Uncharacterized protein</fullName>
    </submittedName>
</protein>
<accession>A0AAW0G8Q0</accession>
<proteinExistence type="predicted"/>
<keyword evidence="2" id="KW-1185">Reference proteome</keyword>
<reference evidence="1 2" key="1">
    <citation type="submission" date="2022-09" db="EMBL/GenBank/DDBJ databases">
        <authorList>
            <person name="Palmer J.M."/>
        </authorList>
    </citation>
    <scope>NUCLEOTIDE SEQUENCE [LARGE SCALE GENOMIC DNA]</scope>
    <source>
        <strain evidence="1 2">DSM 7382</strain>
    </source>
</reference>
<dbReference type="AlphaFoldDB" id="A0AAW0G8Q0"/>
<name>A0AAW0G8Q0_9APHY</name>
<organism evidence="1 2">
    <name type="scientific">Cerrena zonata</name>
    <dbReference type="NCBI Taxonomy" id="2478898"/>
    <lineage>
        <taxon>Eukaryota</taxon>
        <taxon>Fungi</taxon>
        <taxon>Dikarya</taxon>
        <taxon>Basidiomycota</taxon>
        <taxon>Agaricomycotina</taxon>
        <taxon>Agaricomycetes</taxon>
        <taxon>Polyporales</taxon>
        <taxon>Cerrenaceae</taxon>
        <taxon>Cerrena</taxon>
    </lineage>
</organism>
<evidence type="ECO:0000313" key="2">
    <source>
        <dbReference type="Proteomes" id="UP001385951"/>
    </source>
</evidence>
<dbReference type="Proteomes" id="UP001385951">
    <property type="component" value="Unassembled WGS sequence"/>
</dbReference>
<comment type="caution">
    <text evidence="1">The sequence shown here is derived from an EMBL/GenBank/DDBJ whole genome shotgun (WGS) entry which is preliminary data.</text>
</comment>
<sequence length="105" mass="12268">MILGYIPQEEWLLKRVRRKKLMKFSRKDSHATAMALDIALQDIICEVALANTAWVETVVVKDEYLFAIAVASNSDTKKASPEEIQRLKDIFKTTRDPKWYYVLEY</sequence>